<gene>
    <name evidence="2" type="ORF">GOC77_12130</name>
</gene>
<feature type="domain" description="DUF7344" evidence="1">
    <location>
        <begin position="25"/>
        <end position="99"/>
    </location>
</feature>
<evidence type="ECO:0000259" key="1">
    <source>
        <dbReference type="Pfam" id="PF24035"/>
    </source>
</evidence>
<dbReference type="AlphaFoldDB" id="A0A847UE08"/>
<accession>A0A847UE08</accession>
<protein>
    <recommendedName>
        <fullName evidence="1">DUF7344 domain-containing protein</fullName>
    </recommendedName>
</protein>
<dbReference type="EMBL" id="WOWA01000005">
    <property type="protein sequence ID" value="NLV14013.1"/>
    <property type="molecule type" value="Genomic_DNA"/>
</dbReference>
<sequence length="127" mass="14333">MPRLDMVGPLMSNSEQRMTTETALKLLTNQQRQQILRRVADTPDGTTVDQLTQHLEGEDSLQPDGNGSVEHRGIELHHVHLPKLQDANVIEYDTSQGTVHRGREFQNVLRLLEAIDDHQEETSSSIS</sequence>
<organism evidence="2 3">
    <name type="scientific">Haloarcula argentinensis</name>
    <dbReference type="NCBI Taxonomy" id="43776"/>
    <lineage>
        <taxon>Archaea</taxon>
        <taxon>Methanobacteriati</taxon>
        <taxon>Methanobacteriota</taxon>
        <taxon>Stenosarchaea group</taxon>
        <taxon>Halobacteria</taxon>
        <taxon>Halobacteriales</taxon>
        <taxon>Haloarculaceae</taxon>
        <taxon>Haloarcula</taxon>
    </lineage>
</organism>
<dbReference type="InterPro" id="IPR036388">
    <property type="entry name" value="WH-like_DNA-bd_sf"/>
</dbReference>
<dbReference type="InterPro" id="IPR055768">
    <property type="entry name" value="DUF7344"/>
</dbReference>
<reference evidence="2" key="1">
    <citation type="submission" date="2019-12" db="EMBL/GenBank/DDBJ databases">
        <title>Whole genome sequencing of Haloarcula argentinensis strain pws5.</title>
        <authorList>
            <person name="Verma D.K."/>
            <person name="Gopal K."/>
            <person name="Prasad E.S."/>
        </authorList>
    </citation>
    <scope>NUCLEOTIDE SEQUENCE</scope>
    <source>
        <strain evidence="2">Pws5</strain>
    </source>
</reference>
<comment type="caution">
    <text evidence="2">The sequence shown here is derived from an EMBL/GenBank/DDBJ whole genome shotgun (WGS) entry which is preliminary data.</text>
</comment>
<dbReference type="Gene3D" id="1.10.10.10">
    <property type="entry name" value="Winged helix-like DNA-binding domain superfamily/Winged helix DNA-binding domain"/>
    <property type="match status" value="1"/>
</dbReference>
<evidence type="ECO:0000313" key="3">
    <source>
        <dbReference type="Proteomes" id="UP000641625"/>
    </source>
</evidence>
<dbReference type="Pfam" id="PF24035">
    <property type="entry name" value="DUF7344"/>
    <property type="match status" value="1"/>
</dbReference>
<name>A0A847UE08_HALAR</name>
<proteinExistence type="predicted"/>
<evidence type="ECO:0000313" key="2">
    <source>
        <dbReference type="EMBL" id="NLV14013.1"/>
    </source>
</evidence>
<dbReference type="Proteomes" id="UP000641625">
    <property type="component" value="Unassembled WGS sequence"/>
</dbReference>